<gene>
    <name evidence="1" type="ORF">TCLT_LOCUS1697</name>
</gene>
<dbReference type="WBParaSite" id="TCLT_0000169601-mRNA-1">
    <property type="protein sequence ID" value="TCLT_0000169601-mRNA-1"/>
    <property type="gene ID" value="TCLT_0000169601"/>
</dbReference>
<evidence type="ECO:0000313" key="2">
    <source>
        <dbReference type="Proteomes" id="UP000276776"/>
    </source>
</evidence>
<dbReference type="Proteomes" id="UP000276776">
    <property type="component" value="Unassembled WGS sequence"/>
</dbReference>
<reference evidence="1 2" key="2">
    <citation type="submission" date="2018-11" db="EMBL/GenBank/DDBJ databases">
        <authorList>
            <consortium name="Pathogen Informatics"/>
        </authorList>
    </citation>
    <scope>NUCLEOTIDE SEQUENCE [LARGE SCALE GENOMIC DNA]</scope>
</reference>
<name>A0A0N5CNE0_THECL</name>
<protein>
    <submittedName>
        <fullName evidence="3">UPF0506 domain-containing protein</fullName>
    </submittedName>
</protein>
<sequence>MHYADVMVKIHIDRIRSRSEIHYFADFFFSKSSFNYYSHYQKSFQKIFISVECLSCYTCESLEDCANPRIQLCSKNDECFTVAQNYDTKSNGLRKGCAPTCDRVNIVGKLCRTCDSELCNGKTGKEPFCLHYTIFK</sequence>
<proteinExistence type="predicted"/>
<accession>A0A0N5CNE0</accession>
<keyword evidence="2" id="KW-1185">Reference proteome</keyword>
<dbReference type="EMBL" id="UYYF01000243">
    <property type="protein sequence ID" value="VDM97273.1"/>
    <property type="molecule type" value="Genomic_DNA"/>
</dbReference>
<dbReference type="AlphaFoldDB" id="A0A0N5CNE0"/>
<dbReference type="OrthoDB" id="5802348at2759"/>
<evidence type="ECO:0000313" key="3">
    <source>
        <dbReference type="WBParaSite" id="TCLT_0000169601-mRNA-1"/>
    </source>
</evidence>
<evidence type="ECO:0000313" key="1">
    <source>
        <dbReference type="EMBL" id="VDM97273.1"/>
    </source>
</evidence>
<organism evidence="3">
    <name type="scientific">Thelazia callipaeda</name>
    <name type="common">Oriental eyeworm</name>
    <name type="synonym">Parasitic nematode</name>
    <dbReference type="NCBI Taxonomy" id="103827"/>
    <lineage>
        <taxon>Eukaryota</taxon>
        <taxon>Metazoa</taxon>
        <taxon>Ecdysozoa</taxon>
        <taxon>Nematoda</taxon>
        <taxon>Chromadorea</taxon>
        <taxon>Rhabditida</taxon>
        <taxon>Spirurina</taxon>
        <taxon>Spiruromorpha</taxon>
        <taxon>Thelazioidea</taxon>
        <taxon>Thelaziidae</taxon>
        <taxon>Thelazia</taxon>
    </lineage>
</organism>
<reference evidence="3" key="1">
    <citation type="submission" date="2017-02" db="UniProtKB">
        <authorList>
            <consortium name="WormBaseParasite"/>
        </authorList>
    </citation>
    <scope>IDENTIFICATION</scope>
</reference>